<organism evidence="6 7">
    <name type="scientific">Thyridium curvatum</name>
    <dbReference type="NCBI Taxonomy" id="1093900"/>
    <lineage>
        <taxon>Eukaryota</taxon>
        <taxon>Fungi</taxon>
        <taxon>Dikarya</taxon>
        <taxon>Ascomycota</taxon>
        <taxon>Pezizomycotina</taxon>
        <taxon>Sordariomycetes</taxon>
        <taxon>Sordariomycetidae</taxon>
        <taxon>Thyridiales</taxon>
        <taxon>Thyridiaceae</taxon>
        <taxon>Thyridium</taxon>
    </lineage>
</organism>
<dbReference type="GeneID" id="41973290"/>
<feature type="domain" description="Alpha-N-acetylglucosaminidase N-terminal" evidence="4">
    <location>
        <begin position="27"/>
        <end position="113"/>
    </location>
</feature>
<dbReference type="OrthoDB" id="64736at2759"/>
<dbReference type="InParanoid" id="A0A507BAM5"/>
<dbReference type="Gene3D" id="1.20.120.670">
    <property type="entry name" value="N-acetyl-b-d-glucoasminidase"/>
    <property type="match status" value="1"/>
</dbReference>
<evidence type="ECO:0000313" key="7">
    <source>
        <dbReference type="Proteomes" id="UP000319257"/>
    </source>
</evidence>
<feature type="domain" description="Alpha-N-acetylglucosaminidase tim-barrel" evidence="3">
    <location>
        <begin position="128"/>
        <end position="464"/>
    </location>
</feature>
<dbReference type="InterPro" id="IPR024732">
    <property type="entry name" value="NAGLU_C"/>
</dbReference>
<reference evidence="6 7" key="1">
    <citation type="submission" date="2019-06" db="EMBL/GenBank/DDBJ databases">
        <title>Draft genome sequence of the filamentous fungus Phialemoniopsis curvata isolated from diesel fuel.</title>
        <authorList>
            <person name="Varaljay V.A."/>
            <person name="Lyon W.J."/>
            <person name="Crouch A.L."/>
            <person name="Drake C.E."/>
            <person name="Hollomon J.M."/>
            <person name="Nadeau L.J."/>
            <person name="Nunn H.S."/>
            <person name="Stevenson B.S."/>
            <person name="Bojanowski C.L."/>
            <person name="Crookes-Goodson W.J."/>
        </authorList>
    </citation>
    <scope>NUCLEOTIDE SEQUENCE [LARGE SCALE GENOMIC DNA]</scope>
    <source>
        <strain evidence="6 7">D216</strain>
    </source>
</reference>
<evidence type="ECO:0000256" key="1">
    <source>
        <dbReference type="ARBA" id="ARBA00022801"/>
    </source>
</evidence>
<dbReference type="PANTHER" id="PTHR12872">
    <property type="entry name" value="ALPHA-N-ACETYLGLUCOSAMINIDASE"/>
    <property type="match status" value="1"/>
</dbReference>
<gene>
    <name evidence="6" type="ORF">E0L32_005843</name>
</gene>
<evidence type="ECO:0008006" key="8">
    <source>
        <dbReference type="Google" id="ProtNLM"/>
    </source>
</evidence>
<dbReference type="Proteomes" id="UP000319257">
    <property type="component" value="Unassembled WGS sequence"/>
</dbReference>
<keyword evidence="2" id="KW-0732">Signal</keyword>
<comment type="caution">
    <text evidence="6">The sequence shown here is derived from an EMBL/GenBank/DDBJ whole genome shotgun (WGS) entry which is preliminary data.</text>
</comment>
<dbReference type="Pfam" id="PF12971">
    <property type="entry name" value="NAGLU_N"/>
    <property type="match status" value="1"/>
</dbReference>
<evidence type="ECO:0000256" key="2">
    <source>
        <dbReference type="SAM" id="SignalP"/>
    </source>
</evidence>
<evidence type="ECO:0000259" key="4">
    <source>
        <dbReference type="Pfam" id="PF12971"/>
    </source>
</evidence>
<dbReference type="InterPro" id="IPR024733">
    <property type="entry name" value="NAGLU_tim-barrel"/>
</dbReference>
<dbReference type="SUPFAM" id="SSF51445">
    <property type="entry name" value="(Trans)glycosidases"/>
    <property type="match status" value="1"/>
</dbReference>
<dbReference type="RefSeq" id="XP_030995351.1">
    <property type="nucleotide sequence ID" value="XM_031140409.1"/>
</dbReference>
<dbReference type="InterPro" id="IPR029018">
    <property type="entry name" value="Hex-like_dom2"/>
</dbReference>
<dbReference type="Pfam" id="PF05089">
    <property type="entry name" value="NAGLU"/>
    <property type="match status" value="1"/>
</dbReference>
<dbReference type="InterPro" id="IPR017853">
    <property type="entry name" value="GH"/>
</dbReference>
<dbReference type="PANTHER" id="PTHR12872:SF1">
    <property type="entry name" value="ALPHA-N-ACETYLGLUCOSAMINIDASE"/>
    <property type="match status" value="1"/>
</dbReference>
<accession>A0A507BAM5</accession>
<dbReference type="InterPro" id="IPR024240">
    <property type="entry name" value="NAGLU_N"/>
</dbReference>
<evidence type="ECO:0000313" key="6">
    <source>
        <dbReference type="EMBL" id="TPX13640.1"/>
    </source>
</evidence>
<dbReference type="STRING" id="1093900.A0A507BAM5"/>
<proteinExistence type="predicted"/>
<protein>
    <recommendedName>
        <fullName evidence="8">Alpha-N-acetylglucosaminidase</fullName>
    </recommendedName>
</protein>
<dbReference type="EMBL" id="SKBQ01000032">
    <property type="protein sequence ID" value="TPX13640.1"/>
    <property type="molecule type" value="Genomic_DNA"/>
</dbReference>
<sequence>MRVHTLLAWVIPAFITVVSASLSSTAGVQSLVKRRLPRHVDAFEFVISDTAVAGNGVRDSYEVSSTDNGKIQVKGTSTSAVISGLHRYLAEVVHLDVWWYIGSRLDQAPLSLPKLDQPLNGSAVVPLRYHFNTVTTSYTMAFWSWEDWELELDWMALRGINLPLAWVGVEKIFIDVFREVGFNDAEISSFLSGPAFQAWNRFGNIQGSWGGDVPFDWIEDQFKMQLKIVARMVELGMTPILPAFPGFVPSNVTRIWPDAATKKSPLWSGFSAPYSADTYLDPFDPHFLQLQKSFMSRQLEAFGNVTHYWTLDQFNENKPGSREPDYLRNVSHNTWQSLKAVDPDAIWVMQGWLFASDSSYWTNERVEAFLGGVTENSDMLILDLFAESSPQWQRTNSFFGKPWIWCQLHDYGGNMGLYGQIENVTINSMQAVRESKNLVGFGLSPEGQEGNEIIYDLLLDQSWSEKPIDTQTYFHDWVSSRYGGKCTRIPKELYAAWEMLRPTVYNNTQLSITNAVSKSILELLPSTSGLTGRKGHHSTVITYDPNTLVQAWQQLYAAGLRKPFLFAHPAYQYDLVDWTRQVLVNAFDPLYQTLVDAYKAAKPESEIRAAGENLTSLLETLDKVLSTNKHFRLSTWIDSARANARTNLSIASFFEYNARNQITLWGPTGQIEDYASKQWSGLVGKYYKQRWQMFVDYLAKTPTGNYNQKDFKAQLQKWEIDWNTQTSDLDYQAGELRPVVADAVKQWPQIFMQN</sequence>
<dbReference type="Gene3D" id="3.20.20.80">
    <property type="entry name" value="Glycosidases"/>
    <property type="match status" value="1"/>
</dbReference>
<keyword evidence="1" id="KW-0378">Hydrolase</keyword>
<dbReference type="GO" id="GO:0016787">
    <property type="term" value="F:hydrolase activity"/>
    <property type="evidence" value="ECO:0007669"/>
    <property type="project" value="UniProtKB-KW"/>
</dbReference>
<feature type="domain" description="Alpha-N-acetylglucosaminidase C-terminal" evidence="5">
    <location>
        <begin position="473"/>
        <end position="731"/>
    </location>
</feature>
<evidence type="ECO:0000259" key="5">
    <source>
        <dbReference type="Pfam" id="PF12972"/>
    </source>
</evidence>
<keyword evidence="7" id="KW-1185">Reference proteome</keyword>
<dbReference type="Gene3D" id="3.30.379.10">
    <property type="entry name" value="Chitobiase/beta-hexosaminidase domain 2-like"/>
    <property type="match status" value="1"/>
</dbReference>
<dbReference type="AlphaFoldDB" id="A0A507BAM5"/>
<feature type="chain" id="PRO_5021288996" description="Alpha-N-acetylglucosaminidase" evidence="2">
    <location>
        <begin position="21"/>
        <end position="754"/>
    </location>
</feature>
<evidence type="ECO:0000259" key="3">
    <source>
        <dbReference type="Pfam" id="PF05089"/>
    </source>
</evidence>
<dbReference type="Pfam" id="PF12972">
    <property type="entry name" value="NAGLU_C"/>
    <property type="match status" value="1"/>
</dbReference>
<name>A0A507BAM5_9PEZI</name>
<dbReference type="InterPro" id="IPR007781">
    <property type="entry name" value="NAGLU"/>
</dbReference>
<feature type="signal peptide" evidence="2">
    <location>
        <begin position="1"/>
        <end position="20"/>
    </location>
</feature>